<protein>
    <submittedName>
        <fullName evidence="1">Uncharacterized protein</fullName>
    </submittedName>
</protein>
<keyword evidence="2" id="KW-1185">Reference proteome</keyword>
<name>A0A8J4EC98_9ACTN</name>
<comment type="caution">
    <text evidence="1">The sequence shown here is derived from an EMBL/GenBank/DDBJ whole genome shotgun (WGS) entry which is preliminary data.</text>
</comment>
<dbReference type="Proteomes" id="UP000635606">
    <property type="component" value="Unassembled WGS sequence"/>
</dbReference>
<evidence type="ECO:0000313" key="1">
    <source>
        <dbReference type="EMBL" id="GIJ66642.1"/>
    </source>
</evidence>
<dbReference type="AlphaFoldDB" id="A0A8J4EC98"/>
<evidence type="ECO:0000313" key="2">
    <source>
        <dbReference type="Proteomes" id="UP000635606"/>
    </source>
</evidence>
<reference evidence="1" key="1">
    <citation type="submission" date="2021-01" db="EMBL/GenBank/DDBJ databases">
        <title>Whole genome shotgun sequence of Virgisporangium ochraceum NBRC 16418.</title>
        <authorList>
            <person name="Komaki H."/>
            <person name="Tamura T."/>
        </authorList>
    </citation>
    <scope>NUCLEOTIDE SEQUENCE</scope>
    <source>
        <strain evidence="1">NBRC 16418</strain>
    </source>
</reference>
<proteinExistence type="predicted"/>
<organism evidence="1 2">
    <name type="scientific">Virgisporangium ochraceum</name>
    <dbReference type="NCBI Taxonomy" id="65505"/>
    <lineage>
        <taxon>Bacteria</taxon>
        <taxon>Bacillati</taxon>
        <taxon>Actinomycetota</taxon>
        <taxon>Actinomycetes</taxon>
        <taxon>Micromonosporales</taxon>
        <taxon>Micromonosporaceae</taxon>
        <taxon>Virgisporangium</taxon>
    </lineage>
</organism>
<accession>A0A8J4EC98</accession>
<dbReference type="EMBL" id="BOPH01000020">
    <property type="protein sequence ID" value="GIJ66642.1"/>
    <property type="molecule type" value="Genomic_DNA"/>
</dbReference>
<gene>
    <name evidence="1" type="ORF">Voc01_015590</name>
</gene>
<sequence length="203" mass="22049">MFEPHDHASRISDVRVTRAAEWLRGHDRYRYTLGQLAAAVSRRGGLPPGFHDLIRSRWPEVYGSLPAGLVDDVDRPTSPVDRPATAHVVCPDRDVFVCLLANDVPDRLSVAVVHDGDPPPGRQPVLVLDEPSGRLRARLAALRASGRRALAVTPSPGSTTLVRLRPSTLVGWLDLAVAAEARFRAGARRAAAVDFLNWPAPDA</sequence>